<dbReference type="CDD" id="cd00037">
    <property type="entry name" value="CLECT"/>
    <property type="match status" value="1"/>
</dbReference>
<proteinExistence type="predicted"/>
<dbReference type="Pfam" id="PF00059">
    <property type="entry name" value="Lectin_C"/>
    <property type="match status" value="1"/>
</dbReference>
<sequence>MDPSGKYCYAINSKKYASFHDAEKACYNYGGYSLAKIPTAIDNSFVWNLIRSSGSQFYIGLSDFSSDGSFRWLDGSSLSYSNWASNSGAIPGDCVIIDGNTGKWKQTPCNLQYQFICYGQAPNAPTDIPTLFPPTTPPKPIREETEGLFFMIDAESLGNPNTNQDAYNFYVRERDFVMQIIQAIITYPNAPNAQTNCSYLTNYAFYGYGDSQMNFDHAFPYNLQQFLNSIQEVTWDHTTTLNYNISDAIIGSKTFEWQPSIKDFGYSTLVFLTASQNPPIVPSFDYPAPNFDDVIVVTLANSPFTTMYPKLQISGDFSQNDVTTVLQKLQCH</sequence>
<keyword evidence="3" id="KW-1185">Reference proteome</keyword>
<dbReference type="InterPro" id="IPR016186">
    <property type="entry name" value="C-type_lectin-like/link_sf"/>
</dbReference>
<evidence type="ECO:0000313" key="3">
    <source>
        <dbReference type="Proteomes" id="UP001152747"/>
    </source>
</evidence>
<dbReference type="Proteomes" id="UP001152747">
    <property type="component" value="Unassembled WGS sequence"/>
</dbReference>
<gene>
    <name evidence="2" type="ORF">CAMP_LOCUS6979</name>
</gene>
<evidence type="ECO:0000313" key="2">
    <source>
        <dbReference type="EMBL" id="CAI5444342.1"/>
    </source>
</evidence>
<dbReference type="OrthoDB" id="5773937at2759"/>
<dbReference type="InterPro" id="IPR016187">
    <property type="entry name" value="CTDL_fold"/>
</dbReference>
<comment type="caution">
    <text evidence="2">The sequence shown here is derived from an EMBL/GenBank/DDBJ whole genome shotgun (WGS) entry which is preliminary data.</text>
</comment>
<dbReference type="SUPFAM" id="SSF56436">
    <property type="entry name" value="C-type lectin-like"/>
    <property type="match status" value="1"/>
</dbReference>
<dbReference type="EMBL" id="CANHGI010000003">
    <property type="protein sequence ID" value="CAI5444342.1"/>
    <property type="molecule type" value="Genomic_DNA"/>
</dbReference>
<dbReference type="InterPro" id="IPR001304">
    <property type="entry name" value="C-type_lectin-like"/>
</dbReference>
<dbReference type="InterPro" id="IPR050111">
    <property type="entry name" value="C-type_lectin/snaclec_domain"/>
</dbReference>
<dbReference type="PANTHER" id="PTHR22803">
    <property type="entry name" value="MANNOSE, PHOSPHOLIPASE, LECTIN RECEPTOR RELATED"/>
    <property type="match status" value="1"/>
</dbReference>
<dbReference type="Gene3D" id="3.10.100.10">
    <property type="entry name" value="Mannose-Binding Protein A, subunit A"/>
    <property type="match status" value="1"/>
</dbReference>
<dbReference type="SMART" id="SM00034">
    <property type="entry name" value="CLECT"/>
    <property type="match status" value="1"/>
</dbReference>
<name>A0A9P1IJF7_9PELO</name>
<dbReference type="AlphaFoldDB" id="A0A9P1IJF7"/>
<reference evidence="2" key="1">
    <citation type="submission" date="2022-11" db="EMBL/GenBank/DDBJ databases">
        <authorList>
            <person name="Kikuchi T."/>
        </authorList>
    </citation>
    <scope>NUCLEOTIDE SEQUENCE</scope>
    <source>
        <strain evidence="2">PS1010</strain>
    </source>
</reference>
<evidence type="ECO:0000259" key="1">
    <source>
        <dbReference type="PROSITE" id="PS50041"/>
    </source>
</evidence>
<accession>A0A9P1IJF7</accession>
<feature type="domain" description="C-type lectin" evidence="1">
    <location>
        <begin position="4"/>
        <end position="118"/>
    </location>
</feature>
<protein>
    <recommendedName>
        <fullName evidence="1">C-type lectin domain-containing protein</fullName>
    </recommendedName>
</protein>
<dbReference type="PROSITE" id="PS50041">
    <property type="entry name" value="C_TYPE_LECTIN_2"/>
    <property type="match status" value="1"/>
</dbReference>
<organism evidence="2 3">
    <name type="scientific">Caenorhabditis angaria</name>
    <dbReference type="NCBI Taxonomy" id="860376"/>
    <lineage>
        <taxon>Eukaryota</taxon>
        <taxon>Metazoa</taxon>
        <taxon>Ecdysozoa</taxon>
        <taxon>Nematoda</taxon>
        <taxon>Chromadorea</taxon>
        <taxon>Rhabditida</taxon>
        <taxon>Rhabditina</taxon>
        <taxon>Rhabditomorpha</taxon>
        <taxon>Rhabditoidea</taxon>
        <taxon>Rhabditidae</taxon>
        <taxon>Peloderinae</taxon>
        <taxon>Caenorhabditis</taxon>
    </lineage>
</organism>